<keyword evidence="4" id="KW-0653">Protein transport</keyword>
<dbReference type="AlphaFoldDB" id="A0A2P2M800"/>
<evidence type="ECO:0000256" key="8">
    <source>
        <dbReference type="ARBA" id="ARBA00037801"/>
    </source>
</evidence>
<dbReference type="FunFam" id="1.20.58.90:FF:000004">
    <property type="entry name" value="Syntaxin 10"/>
    <property type="match status" value="1"/>
</dbReference>
<dbReference type="GO" id="GO:0015031">
    <property type="term" value="P:protein transport"/>
    <property type="evidence" value="ECO:0007669"/>
    <property type="project" value="UniProtKB-KW"/>
</dbReference>
<accession>A0A2P2M800</accession>
<feature type="transmembrane region" description="Helical" evidence="9">
    <location>
        <begin position="316"/>
        <end position="341"/>
    </location>
</feature>
<dbReference type="GO" id="GO:0016020">
    <property type="term" value="C:membrane"/>
    <property type="evidence" value="ECO:0007669"/>
    <property type="project" value="InterPro"/>
</dbReference>
<reference evidence="11" key="1">
    <citation type="submission" date="2018-02" db="EMBL/GenBank/DDBJ databases">
        <title>Rhizophora mucronata_Transcriptome.</title>
        <authorList>
            <person name="Meera S.P."/>
            <person name="Sreeshan A."/>
            <person name="Augustine A."/>
        </authorList>
    </citation>
    <scope>NUCLEOTIDE SEQUENCE</scope>
    <source>
        <tissue evidence="11">Leaf</tissue>
    </source>
</reference>
<keyword evidence="5 9" id="KW-1133">Transmembrane helix</keyword>
<sequence>MMVANSFDLWQKDAFFSAAEEVQESADVMESTYGMWVKQKREGMKPEDLDELSRELQTALGTAKWQLEEFERAVRLSHGHHCDDITSSIHKQFIAAIESQISRVEMALRESFSEEGKQPLRWVDLNKEECDDLAMFLSGISHNLQLEKDDCTTQMPAKKNPFRDNIVRRKDAADIKTNGSFSTDISSERSVNDVASSKGCEVIIDIKEETLVKKDDVAFHSDKTTGTRRICNSQNFGALKIITADEDTQKNKLLPIIEATPKEKGFKPLFWKQRCGEHSQTNGGKIAFNQLFGYVGGFQRQLQAPLHLQFSCSIQLILALMLSIFLIGKFLICLNCIYSFVEKVNGYKCSHPSTLVPCFT</sequence>
<evidence type="ECO:0000256" key="9">
    <source>
        <dbReference type="SAM" id="Phobius"/>
    </source>
</evidence>
<organism evidence="11">
    <name type="scientific">Rhizophora mucronata</name>
    <name type="common">Asiatic mangrove</name>
    <dbReference type="NCBI Taxonomy" id="61149"/>
    <lineage>
        <taxon>Eukaryota</taxon>
        <taxon>Viridiplantae</taxon>
        <taxon>Streptophyta</taxon>
        <taxon>Embryophyta</taxon>
        <taxon>Tracheophyta</taxon>
        <taxon>Spermatophyta</taxon>
        <taxon>Magnoliopsida</taxon>
        <taxon>eudicotyledons</taxon>
        <taxon>Gunneridae</taxon>
        <taxon>Pentapetalae</taxon>
        <taxon>rosids</taxon>
        <taxon>fabids</taxon>
        <taxon>Malpighiales</taxon>
        <taxon>Rhizophoraceae</taxon>
        <taxon>Rhizophora</taxon>
    </lineage>
</organism>
<dbReference type="InterPro" id="IPR015260">
    <property type="entry name" value="Syntaxin-6/10/61_N"/>
</dbReference>
<feature type="domain" description="Syntaxin 6/10/61 N-terminal" evidence="10">
    <location>
        <begin position="13"/>
        <end position="105"/>
    </location>
</feature>
<dbReference type="CDD" id="cd21442">
    <property type="entry name" value="SNARE_NTD_STX6-like"/>
    <property type="match status" value="1"/>
</dbReference>
<keyword evidence="3 9" id="KW-0812">Transmembrane</keyword>
<name>A0A2P2M800_RHIMU</name>
<evidence type="ECO:0000256" key="3">
    <source>
        <dbReference type="ARBA" id="ARBA00022692"/>
    </source>
</evidence>
<comment type="similarity">
    <text evidence="1">Belongs to the syntaxin family.</text>
</comment>
<dbReference type="GO" id="GO:0048193">
    <property type="term" value="P:Golgi vesicle transport"/>
    <property type="evidence" value="ECO:0007669"/>
    <property type="project" value="InterPro"/>
</dbReference>
<dbReference type="PANTHER" id="PTHR34949">
    <property type="entry name" value="OS05G0443700 PROTEIN"/>
    <property type="match status" value="1"/>
</dbReference>
<keyword evidence="2" id="KW-0813">Transport</keyword>
<keyword evidence="6" id="KW-0333">Golgi apparatus</keyword>
<evidence type="ECO:0000256" key="2">
    <source>
        <dbReference type="ARBA" id="ARBA00022448"/>
    </source>
</evidence>
<evidence type="ECO:0000256" key="5">
    <source>
        <dbReference type="ARBA" id="ARBA00022989"/>
    </source>
</evidence>
<keyword evidence="7 9" id="KW-0472">Membrane</keyword>
<dbReference type="Pfam" id="PF09177">
    <property type="entry name" value="STX6_10_61_N"/>
    <property type="match status" value="1"/>
</dbReference>
<comment type="subcellular location">
    <subcellularLocation>
        <location evidence="8">Golgi apparatus</location>
        <location evidence="8">trans-Golgi network membrane</location>
        <topology evidence="8">Single-pass type IV membrane protein</topology>
    </subcellularLocation>
</comment>
<dbReference type="InterPro" id="IPR010989">
    <property type="entry name" value="SNARE"/>
</dbReference>
<evidence type="ECO:0000256" key="7">
    <source>
        <dbReference type="ARBA" id="ARBA00023136"/>
    </source>
</evidence>
<proteinExistence type="inferred from homology"/>
<evidence type="ECO:0000259" key="10">
    <source>
        <dbReference type="Pfam" id="PF09177"/>
    </source>
</evidence>
<evidence type="ECO:0000256" key="6">
    <source>
        <dbReference type="ARBA" id="ARBA00023034"/>
    </source>
</evidence>
<dbReference type="Gene3D" id="1.20.58.90">
    <property type="match status" value="1"/>
</dbReference>
<dbReference type="PANTHER" id="PTHR34949:SF3">
    <property type="entry name" value="OS08G0244100 PROTEIN"/>
    <property type="match status" value="1"/>
</dbReference>
<evidence type="ECO:0000256" key="4">
    <source>
        <dbReference type="ARBA" id="ARBA00022927"/>
    </source>
</evidence>
<dbReference type="SUPFAM" id="SSF47661">
    <property type="entry name" value="t-snare proteins"/>
    <property type="match status" value="1"/>
</dbReference>
<evidence type="ECO:0000256" key="1">
    <source>
        <dbReference type="ARBA" id="ARBA00009063"/>
    </source>
</evidence>
<dbReference type="GO" id="GO:0005794">
    <property type="term" value="C:Golgi apparatus"/>
    <property type="evidence" value="ECO:0007669"/>
    <property type="project" value="UniProtKB-SubCell"/>
</dbReference>
<evidence type="ECO:0000313" key="11">
    <source>
        <dbReference type="EMBL" id="MBX26328.1"/>
    </source>
</evidence>
<dbReference type="EMBL" id="GGEC01045844">
    <property type="protein sequence ID" value="MBX26328.1"/>
    <property type="molecule type" value="Transcribed_RNA"/>
</dbReference>
<protein>
    <submittedName>
        <fullName evidence="11">Uncharacterized protein LOC105139289 isoform X1</fullName>
    </submittedName>
</protein>